<reference evidence="1" key="2">
    <citation type="submission" date="2023-02" db="EMBL/GenBank/DDBJ databases">
        <authorList>
            <person name="Swenson N.G."/>
            <person name="Wegrzyn J.L."/>
            <person name="Mcevoy S.L."/>
        </authorList>
    </citation>
    <scope>NUCLEOTIDE SEQUENCE</scope>
    <source>
        <strain evidence="1">91603</strain>
        <tissue evidence="1">Leaf</tissue>
    </source>
</reference>
<protein>
    <submittedName>
        <fullName evidence="1">Uncharacterized protein</fullName>
    </submittedName>
</protein>
<reference evidence="1" key="1">
    <citation type="journal article" date="2022" name="Plant J.">
        <title>Strategies of tolerance reflected in two North American maple genomes.</title>
        <authorList>
            <person name="McEvoy S.L."/>
            <person name="Sezen U.U."/>
            <person name="Trouern-Trend A."/>
            <person name="McMahon S.M."/>
            <person name="Schaberg P.G."/>
            <person name="Yang J."/>
            <person name="Wegrzyn J.L."/>
            <person name="Swenson N.G."/>
        </authorList>
    </citation>
    <scope>NUCLEOTIDE SEQUENCE</scope>
    <source>
        <strain evidence="1">91603</strain>
    </source>
</reference>
<sequence>MNPPNQVNEGLYVHIGVGPTGNSFQEEAIVDKIELEEAKKEVIRVEGSMAFLSKVVTEAKENTVQVQVNMERLKHGYDEEQLRHAFCNGGELAIQSCKLIETEIGKRDTNGGGIWIKTLIFSIEFIRAGKKKVRPGQGEFTLKACFLAVAEKALTENSRPRAFLNLKANSDHWLAFSKISSFRPVSEISAHCSHLRGSPLSIRIERFSSRTPLFLSDLLQKLAPLSAQPESNRCCYLIYFPRQIQLEAGRSLFGLEGSGWVD</sequence>
<dbReference type="Proteomes" id="UP001064489">
    <property type="component" value="Chromosome 11"/>
</dbReference>
<organism evidence="1 2">
    <name type="scientific">Acer negundo</name>
    <name type="common">Box elder</name>
    <dbReference type="NCBI Taxonomy" id="4023"/>
    <lineage>
        <taxon>Eukaryota</taxon>
        <taxon>Viridiplantae</taxon>
        <taxon>Streptophyta</taxon>
        <taxon>Embryophyta</taxon>
        <taxon>Tracheophyta</taxon>
        <taxon>Spermatophyta</taxon>
        <taxon>Magnoliopsida</taxon>
        <taxon>eudicotyledons</taxon>
        <taxon>Gunneridae</taxon>
        <taxon>Pentapetalae</taxon>
        <taxon>rosids</taxon>
        <taxon>malvids</taxon>
        <taxon>Sapindales</taxon>
        <taxon>Sapindaceae</taxon>
        <taxon>Hippocastanoideae</taxon>
        <taxon>Acereae</taxon>
        <taxon>Acer</taxon>
    </lineage>
</organism>
<evidence type="ECO:0000313" key="2">
    <source>
        <dbReference type="Proteomes" id="UP001064489"/>
    </source>
</evidence>
<keyword evidence="2" id="KW-1185">Reference proteome</keyword>
<dbReference type="AlphaFoldDB" id="A0AAD5I5U6"/>
<accession>A0AAD5I5U6</accession>
<evidence type="ECO:0000313" key="1">
    <source>
        <dbReference type="EMBL" id="KAI9153190.1"/>
    </source>
</evidence>
<gene>
    <name evidence="1" type="ORF">LWI28_007454</name>
</gene>
<proteinExistence type="predicted"/>
<name>A0AAD5I5U6_ACENE</name>
<comment type="caution">
    <text evidence="1">The sequence shown here is derived from an EMBL/GenBank/DDBJ whole genome shotgun (WGS) entry which is preliminary data.</text>
</comment>
<dbReference type="EMBL" id="JAJSOW010000108">
    <property type="protein sequence ID" value="KAI9153190.1"/>
    <property type="molecule type" value="Genomic_DNA"/>
</dbReference>